<dbReference type="PANTHER" id="PTHR46632">
    <property type="entry name" value="E3 UBIQUITIN-PROTEIN LIGASE SINA-LIKE 4"/>
    <property type="match status" value="1"/>
</dbReference>
<dbReference type="Pfam" id="PF10532">
    <property type="entry name" value="Plant_all_beta"/>
    <property type="match status" value="1"/>
</dbReference>
<comment type="caution">
    <text evidence="14">The sequence shown here is derived from an EMBL/GenBank/DDBJ whole genome shotgun (WGS) entry which is preliminary data.</text>
</comment>
<feature type="region of interest" description="Disordered" evidence="10">
    <location>
        <begin position="271"/>
        <end position="292"/>
    </location>
</feature>
<dbReference type="OrthoDB" id="4788989at2759"/>
<feature type="region of interest" description="Disordered" evidence="10">
    <location>
        <begin position="901"/>
        <end position="928"/>
    </location>
</feature>
<keyword evidence="8" id="KW-0862">Zinc</keyword>
<feature type="domain" description="RING-type" evidence="11">
    <location>
        <begin position="341"/>
        <end position="376"/>
    </location>
</feature>
<dbReference type="PROSITE" id="PS50966">
    <property type="entry name" value="ZF_SWIM"/>
    <property type="match status" value="1"/>
</dbReference>
<dbReference type="InterPro" id="IPR001841">
    <property type="entry name" value="Znf_RING"/>
</dbReference>
<gene>
    <name evidence="14" type="ORF">ISN44_As12g035340</name>
</gene>
<accession>A0A8T1YQT3</accession>
<dbReference type="InterPro" id="IPR007527">
    <property type="entry name" value="Znf_SWIM"/>
</dbReference>
<feature type="domain" description="RING-type" evidence="11">
    <location>
        <begin position="24"/>
        <end position="60"/>
    </location>
</feature>
<dbReference type="Pfam" id="PF04434">
    <property type="entry name" value="SWIM"/>
    <property type="match status" value="1"/>
</dbReference>
<dbReference type="Pfam" id="PF21362">
    <property type="entry name" value="Sina_RING"/>
    <property type="match status" value="2"/>
</dbReference>
<keyword evidence="15" id="KW-1185">Reference proteome</keyword>
<reference evidence="14 15" key="1">
    <citation type="submission" date="2020-12" db="EMBL/GenBank/DDBJ databases">
        <title>Concerted genomic and epigenomic changes stabilize Arabidopsis allopolyploids.</title>
        <authorList>
            <person name="Chen Z."/>
        </authorList>
    </citation>
    <scope>NUCLEOTIDE SEQUENCE [LARGE SCALE GENOMIC DNA]</scope>
    <source>
        <strain evidence="14">As9502</strain>
        <tissue evidence="14">Leaf</tissue>
    </source>
</reference>
<evidence type="ECO:0000313" key="14">
    <source>
        <dbReference type="EMBL" id="KAG7548342.1"/>
    </source>
</evidence>
<organism evidence="14 15">
    <name type="scientific">Arabidopsis suecica</name>
    <name type="common">Swedish thale-cress</name>
    <name type="synonym">Cardaminopsis suecica</name>
    <dbReference type="NCBI Taxonomy" id="45249"/>
    <lineage>
        <taxon>Eukaryota</taxon>
        <taxon>Viridiplantae</taxon>
        <taxon>Streptophyta</taxon>
        <taxon>Embryophyta</taxon>
        <taxon>Tracheophyta</taxon>
        <taxon>Spermatophyta</taxon>
        <taxon>Magnoliopsida</taxon>
        <taxon>eudicotyledons</taxon>
        <taxon>Gunneridae</taxon>
        <taxon>Pentapetalae</taxon>
        <taxon>rosids</taxon>
        <taxon>malvids</taxon>
        <taxon>Brassicales</taxon>
        <taxon>Brassicaceae</taxon>
        <taxon>Camelineae</taxon>
        <taxon>Arabidopsis</taxon>
    </lineage>
</organism>
<evidence type="ECO:0000259" key="13">
    <source>
        <dbReference type="PROSITE" id="PS51081"/>
    </source>
</evidence>
<evidence type="ECO:0000256" key="8">
    <source>
        <dbReference type="ARBA" id="ARBA00022833"/>
    </source>
</evidence>
<dbReference type="SMART" id="SM00184">
    <property type="entry name" value="RING"/>
    <property type="match status" value="2"/>
</dbReference>
<dbReference type="Proteomes" id="UP000694251">
    <property type="component" value="Chromosome 12"/>
</dbReference>
<proteinExistence type="predicted"/>
<dbReference type="SMART" id="SM00575">
    <property type="entry name" value="ZnF_PMZ"/>
    <property type="match status" value="1"/>
</dbReference>
<dbReference type="InterPro" id="IPR006564">
    <property type="entry name" value="Znf_PMZ"/>
</dbReference>
<dbReference type="EMBL" id="JAEFBJ010000012">
    <property type="protein sequence ID" value="KAG7548342.1"/>
    <property type="molecule type" value="Genomic_DNA"/>
</dbReference>
<dbReference type="PROSITE" id="PS51081">
    <property type="entry name" value="ZF_SIAH"/>
    <property type="match status" value="2"/>
</dbReference>
<dbReference type="PANTHER" id="PTHR46632:SF3">
    <property type="entry name" value="E3 UBIQUITIN-PROTEIN LIGASE SINA-LIKE 7-RELATED"/>
    <property type="match status" value="1"/>
</dbReference>
<dbReference type="AlphaFoldDB" id="A0A8T1YQT3"/>
<evidence type="ECO:0000256" key="6">
    <source>
        <dbReference type="ARBA" id="ARBA00022771"/>
    </source>
</evidence>
<evidence type="ECO:0000259" key="12">
    <source>
        <dbReference type="PROSITE" id="PS50966"/>
    </source>
</evidence>
<evidence type="ECO:0000259" key="11">
    <source>
        <dbReference type="PROSITE" id="PS50089"/>
    </source>
</evidence>
<feature type="domain" description="SIAH-type" evidence="13">
    <location>
        <begin position="77"/>
        <end position="146"/>
    </location>
</feature>
<feature type="domain" description="SWIM-type" evidence="12">
    <location>
        <begin position="805"/>
        <end position="840"/>
    </location>
</feature>
<name>A0A8T1YQT3_ARASU</name>
<dbReference type="InterPro" id="IPR018290">
    <property type="entry name" value="MULE_transposase_N"/>
</dbReference>
<dbReference type="SMART" id="SM00614">
    <property type="entry name" value="ZnF_BED"/>
    <property type="match status" value="1"/>
</dbReference>
<dbReference type="PROSITE" id="PS50089">
    <property type="entry name" value="ZF_RING_2"/>
    <property type="match status" value="2"/>
</dbReference>
<evidence type="ECO:0000256" key="1">
    <source>
        <dbReference type="ARBA" id="ARBA00000900"/>
    </source>
</evidence>
<dbReference type="InterPro" id="IPR013010">
    <property type="entry name" value="Znf_SIAH"/>
</dbReference>
<dbReference type="GO" id="GO:0061630">
    <property type="term" value="F:ubiquitin protein ligase activity"/>
    <property type="evidence" value="ECO:0007669"/>
    <property type="project" value="UniProtKB-EC"/>
</dbReference>
<evidence type="ECO:0000256" key="7">
    <source>
        <dbReference type="ARBA" id="ARBA00022786"/>
    </source>
</evidence>
<dbReference type="Pfam" id="PF21361">
    <property type="entry name" value="Sina_ZnF"/>
    <property type="match status" value="1"/>
</dbReference>
<feature type="compositionally biased region" description="Basic residues" evidence="10">
    <location>
        <begin position="916"/>
        <end position="928"/>
    </location>
</feature>
<keyword evidence="6 9" id="KW-0863">Zinc-finger</keyword>
<dbReference type="GO" id="GO:0008270">
    <property type="term" value="F:zinc ion binding"/>
    <property type="evidence" value="ECO:0007669"/>
    <property type="project" value="UniProtKB-KW"/>
</dbReference>
<protein>
    <recommendedName>
        <fullName evidence="3">RING-type E3 ubiquitin transferase</fullName>
        <ecNumber evidence="3">2.3.2.27</ecNumber>
    </recommendedName>
</protein>
<dbReference type="CDD" id="cd16571">
    <property type="entry name" value="RING-HC_SIAHs"/>
    <property type="match status" value="2"/>
</dbReference>
<sequence>MVGAKRHEGKRRPAMLLDLEILDCPICYEALTIPIFQCDNGHLACSSCCPKLNNKCPTCDLPIGHSRCRAMESVLESLFVPCRCAELVCSRQVSYGKESTHEKECNFSPCSQENLEFFDAPEYLCECHDASSQTAMPQPHLEDVQEEPLHAALPQAAPYFLRRDSSRFPSPPRVMDFQSQEIIVAINTENECMEMNEECDEETQGLVRSETQAISVFDSNQHLKADVWKEFVSVGVGEDGKERGHCINCGRKLIIERIYGTSHLRRHLLSCPKKPENKSGGNGEQDRHKRNSTDVKRALVVSKYSYDRRVSNIVWKKRKRRSTSEGKTSSAMLLGLDILDCPICFDALTIPIFQCDNGHLACSSCCPKLSNKCPTCASPIGHNRCRAMESVLESVFVPCRNAKFGCTKRVCYGKESTHEKECTFYQCSCPTLDCNYTGSYNDIYTHFVDNHCHESKSVTFICGASVDVQMSIASDKILVLQESKKRLLFALQCFNEPLGLYVTVRCIAPSNLELEKLAYCLYYSMDGQTLTYKSPEVKRVLEVSSEIPQDNFMFVPHSLLRGEFLEMKIAIGLKDIGARIPIAFMKKKPRTKGRRAPPPPASCIVAVSSVLASFRRAAVRQDTMSENVNIYFKCKGRMYTLMMKTSGENITLSMLVGRICTKLGLDESKVKLQLRYNAVLLGSTEEIYICDDEDVSVYISSGENNRRYVLYVEVITPPELPEQLSRVEVINKSSAGKNYEDEMRDNAAIVLCECEEQGTEPKEAIVEVDDTQDAEIGSQDESMDIHDDRGDEYVEPPPVVEAGQFKKEWEDLLLKTCSCKVFDIQKYPCVHALAGFIAFESDTTRTRSMEIHELVSKYYWAEMWALAYYRTIYLVPDKSQWDIPDEIKALKVLPLPRKKKKGRTKVLRLPSTGERRPKRQRTQNKRRPRQSLQWLLFGNHSI</sequence>
<feature type="domain" description="SIAH-type" evidence="13">
    <location>
        <begin position="394"/>
        <end position="452"/>
    </location>
</feature>
<evidence type="ECO:0000313" key="15">
    <source>
        <dbReference type="Proteomes" id="UP000694251"/>
    </source>
</evidence>
<keyword evidence="5" id="KW-0479">Metal-binding</keyword>
<evidence type="ECO:0000256" key="10">
    <source>
        <dbReference type="SAM" id="MobiDB-lite"/>
    </source>
</evidence>
<evidence type="ECO:0000256" key="9">
    <source>
        <dbReference type="PROSITE-ProRule" id="PRU00455"/>
    </source>
</evidence>
<dbReference type="EC" id="2.3.2.27" evidence="3"/>
<evidence type="ECO:0000256" key="2">
    <source>
        <dbReference type="ARBA" id="ARBA00004906"/>
    </source>
</evidence>
<keyword evidence="4" id="KW-0808">Transferase</keyword>
<dbReference type="InterPro" id="IPR049548">
    <property type="entry name" value="Sina-like_RING"/>
</dbReference>
<comment type="pathway">
    <text evidence="2">Protein modification; protein ubiquitination.</text>
</comment>
<comment type="catalytic activity">
    <reaction evidence="1">
        <text>S-ubiquitinyl-[E2 ubiquitin-conjugating enzyme]-L-cysteine + [acceptor protein]-L-lysine = [E2 ubiquitin-conjugating enzyme]-L-cysteine + N(6)-ubiquitinyl-[acceptor protein]-L-lysine.</text>
        <dbReference type="EC" id="2.3.2.27"/>
    </reaction>
</comment>
<evidence type="ECO:0000256" key="4">
    <source>
        <dbReference type="ARBA" id="ARBA00022679"/>
    </source>
</evidence>
<evidence type="ECO:0000256" key="5">
    <source>
        <dbReference type="ARBA" id="ARBA00022723"/>
    </source>
</evidence>
<keyword evidence="7" id="KW-0833">Ubl conjugation pathway</keyword>
<evidence type="ECO:0000256" key="3">
    <source>
        <dbReference type="ARBA" id="ARBA00012483"/>
    </source>
</evidence>
<dbReference type="InterPro" id="IPR044286">
    <property type="entry name" value="SINL_plant"/>
</dbReference>